<dbReference type="RefSeq" id="WP_311899227.1">
    <property type="nucleotide sequence ID" value="NZ_JAUOES010000009.1"/>
</dbReference>
<keyword evidence="2" id="KW-1185">Reference proteome</keyword>
<reference evidence="1 2" key="1">
    <citation type="submission" date="2023-07" db="EMBL/GenBank/DDBJ databases">
        <title>Novel Shewanella species isolated from Baltic Sea sediments.</title>
        <authorList>
            <person name="Martin-Rodriguez A.J."/>
        </authorList>
    </citation>
    <scope>NUCLEOTIDE SEQUENCE [LARGE SCALE GENOMIC DNA]</scope>
    <source>
        <strain evidence="1 2">SP2S1-2</strain>
    </source>
</reference>
<sequence>MIKINFSHSEDFLNRYENSVITEILLPSFNAMVLTVPIVVQERISEIFTDEFIRDLILCSADELYEKIITIYDHLHELSERYCLEYYLKDINLDSSVISMPIRRIIDQRRIRDVHERVIAELQLLSNERQSIHLPLLINNMRGTTVASEIKIQLTLLNSMKSGYYKLTDDIKSLYPNWVNEFANLFNYNSMSRVFGREITNGINLDVCPYCNNEDIETINEKGAEARPDLDHFFPKSKFPFLALTLSNLIPAGTRCNQKYKKSKSMFGYIHPYIDGINQYTLFNFNYSFDEGRNIDAISITINNTNSELDNNLSLFRVEATHNKNNVKNWFLKLEERYQLLSNTDQLNETLNNNNSLLTILDVDIQQSPTKEQYQKLKIDALNFLSGRNYEMAD</sequence>
<gene>
    <name evidence="1" type="ORF">Q4Q50_10330</name>
</gene>
<organism evidence="1 2">
    <name type="scientific">Shewanella scandinavica</name>
    <dbReference type="NCBI Taxonomy" id="3063538"/>
    <lineage>
        <taxon>Bacteria</taxon>
        <taxon>Pseudomonadati</taxon>
        <taxon>Pseudomonadota</taxon>
        <taxon>Gammaproteobacteria</taxon>
        <taxon>Alteromonadales</taxon>
        <taxon>Shewanellaceae</taxon>
        <taxon>Shewanella</taxon>
    </lineage>
</organism>
<proteinExistence type="predicted"/>
<evidence type="ECO:0008006" key="3">
    <source>
        <dbReference type="Google" id="ProtNLM"/>
    </source>
</evidence>
<evidence type="ECO:0000313" key="1">
    <source>
        <dbReference type="EMBL" id="MDT3280681.1"/>
    </source>
</evidence>
<dbReference type="EMBL" id="JAUOES010000009">
    <property type="protein sequence ID" value="MDT3280681.1"/>
    <property type="molecule type" value="Genomic_DNA"/>
</dbReference>
<comment type="caution">
    <text evidence="1">The sequence shown here is derived from an EMBL/GenBank/DDBJ whole genome shotgun (WGS) entry which is preliminary data.</text>
</comment>
<dbReference type="Gene3D" id="1.10.30.50">
    <property type="match status" value="1"/>
</dbReference>
<name>A0ABU3FZA0_9GAMM</name>
<evidence type="ECO:0000313" key="2">
    <source>
        <dbReference type="Proteomes" id="UP001249505"/>
    </source>
</evidence>
<dbReference type="Proteomes" id="UP001249505">
    <property type="component" value="Unassembled WGS sequence"/>
</dbReference>
<protein>
    <recommendedName>
        <fullName evidence="3">HNH endonuclease</fullName>
    </recommendedName>
</protein>
<accession>A0ABU3FZA0</accession>